<feature type="transmembrane region" description="Helical" evidence="1">
    <location>
        <begin position="266"/>
        <end position="283"/>
    </location>
</feature>
<accession>A0A840ZGC4</accession>
<dbReference type="RefSeq" id="WP_183565709.1">
    <property type="nucleotide sequence ID" value="NZ_JACHOP010000003.1"/>
</dbReference>
<feature type="transmembrane region" description="Helical" evidence="1">
    <location>
        <begin position="29"/>
        <end position="51"/>
    </location>
</feature>
<dbReference type="Proteomes" id="UP000583454">
    <property type="component" value="Unassembled WGS sequence"/>
</dbReference>
<proteinExistence type="predicted"/>
<name>A0A840ZGC4_9HYPH</name>
<feature type="transmembrane region" description="Helical" evidence="1">
    <location>
        <begin position="63"/>
        <end position="81"/>
    </location>
</feature>
<evidence type="ECO:0000313" key="3">
    <source>
        <dbReference type="Proteomes" id="UP000583454"/>
    </source>
</evidence>
<feature type="transmembrane region" description="Helical" evidence="1">
    <location>
        <begin position="365"/>
        <end position="387"/>
    </location>
</feature>
<feature type="transmembrane region" description="Helical" evidence="1">
    <location>
        <begin position="496"/>
        <end position="516"/>
    </location>
</feature>
<feature type="transmembrane region" description="Helical" evidence="1">
    <location>
        <begin position="472"/>
        <end position="490"/>
    </location>
</feature>
<dbReference type="PANTHER" id="PTHR31610">
    <property type="entry name" value="SLR0360 PROTEIN"/>
    <property type="match status" value="1"/>
</dbReference>
<feature type="transmembrane region" description="Helical" evidence="1">
    <location>
        <begin position="340"/>
        <end position="358"/>
    </location>
</feature>
<protein>
    <submittedName>
        <fullName evidence="2">AGZA family xanthine/uracil permease-like MFS transporter</fullName>
    </submittedName>
</protein>
<evidence type="ECO:0000313" key="2">
    <source>
        <dbReference type="EMBL" id="MBB5756264.1"/>
    </source>
</evidence>
<feature type="transmembrane region" description="Helical" evidence="1">
    <location>
        <begin position="101"/>
        <end position="120"/>
    </location>
</feature>
<keyword evidence="1" id="KW-1133">Transmembrane helix</keyword>
<gene>
    <name evidence="2" type="ORF">HNR00_000962</name>
</gene>
<keyword evidence="1" id="KW-0472">Membrane</keyword>
<comment type="caution">
    <text evidence="2">The sequence shown here is derived from an EMBL/GenBank/DDBJ whole genome shotgun (WGS) entry which is preliminary data.</text>
</comment>
<reference evidence="2 3" key="1">
    <citation type="submission" date="2020-08" db="EMBL/GenBank/DDBJ databases">
        <title>Genomic Encyclopedia of Type Strains, Phase IV (KMG-IV): sequencing the most valuable type-strain genomes for metagenomic binning, comparative biology and taxonomic classification.</title>
        <authorList>
            <person name="Goeker M."/>
        </authorList>
    </citation>
    <scope>NUCLEOTIDE SEQUENCE [LARGE SCALE GENOMIC DNA]</scope>
    <source>
        <strain evidence="2 3">DSM 2163</strain>
    </source>
</reference>
<feature type="transmembrane region" description="Helical" evidence="1">
    <location>
        <begin position="209"/>
        <end position="229"/>
    </location>
</feature>
<feature type="transmembrane region" description="Helical" evidence="1">
    <location>
        <begin position="186"/>
        <end position="203"/>
    </location>
</feature>
<dbReference type="PANTHER" id="PTHR31610:SF0">
    <property type="entry name" value="SLC26A_SULP TRANSPORTER DOMAIN-CONTAINING PROTEIN"/>
    <property type="match status" value="1"/>
</dbReference>
<evidence type="ECO:0000256" key="1">
    <source>
        <dbReference type="SAM" id="Phobius"/>
    </source>
</evidence>
<organism evidence="2 3">
    <name type="scientific">Methylorubrum rhodinum</name>
    <dbReference type="NCBI Taxonomy" id="29428"/>
    <lineage>
        <taxon>Bacteria</taxon>
        <taxon>Pseudomonadati</taxon>
        <taxon>Pseudomonadota</taxon>
        <taxon>Alphaproteobacteria</taxon>
        <taxon>Hyphomicrobiales</taxon>
        <taxon>Methylobacteriaceae</taxon>
        <taxon>Methylorubrum</taxon>
    </lineage>
</organism>
<dbReference type="EMBL" id="JACHOP010000003">
    <property type="protein sequence ID" value="MBB5756264.1"/>
    <property type="molecule type" value="Genomic_DNA"/>
</dbReference>
<feature type="transmembrane region" description="Helical" evidence="1">
    <location>
        <begin position="159"/>
        <end position="179"/>
    </location>
</feature>
<feature type="transmembrane region" description="Helical" evidence="1">
    <location>
        <begin position="445"/>
        <end position="465"/>
    </location>
</feature>
<dbReference type="AlphaFoldDB" id="A0A840ZGC4"/>
<feature type="transmembrane region" description="Helical" evidence="1">
    <location>
        <begin position="132"/>
        <end position="153"/>
    </location>
</feature>
<feature type="transmembrane region" description="Helical" evidence="1">
    <location>
        <begin position="304"/>
        <end position="328"/>
    </location>
</feature>
<sequence>MAETIAPTGQRSSGGGGGPALWVAGDWNAFFGFGTNILVNMLVLTGLLRFVLGMPDAITFGRILPAIGLMLCLSTAYYGWLGYRLAKATGRDDVCALPSGISVPHMFIVVFVIMLPIKLATGDPVKAWEAGLTWVFIQSFILMIGGFVAPVIRRITPRAALLGTLAGVSVTFIAMRPALEMIQTPVIGLVAFSLILLAWFGGLRYPGRLPAGLVAILFGMAVAWGAKLFGLDLGGVSGPGLTSALSGIGFAVPMPAVGHVFSGFEFIGIILVTAIPFGIYDLVEAMDNVESAEVAGDAYPTTRVLTADGVVSLIGCLMGNPFINAVYIGHPGWKAMGGRIGYSFATGIVILLLAWLNLVSLLSSLVPVVAISPILLYIGMLIGAQAFQETPHRHAPAIVLAFAPHLAAWAKTLIDGALGAAGTSAAAVGLDKLGQVGVLYHGLEVLGEGAILGGLVLGAIAACIIDRDFLKASAFAATGGVLTFFGFMHGPAVGFAVMPGLALAYLMVAGLLFAAARGVSVPAMARPVHAPAE</sequence>
<keyword evidence="3" id="KW-1185">Reference proteome</keyword>
<keyword evidence="1" id="KW-0812">Transmembrane</keyword>